<evidence type="ECO:0000313" key="2">
    <source>
        <dbReference type="Proteomes" id="UP001153620"/>
    </source>
</evidence>
<dbReference type="Proteomes" id="UP001153620">
    <property type="component" value="Chromosome 3"/>
</dbReference>
<dbReference type="AlphaFoldDB" id="A0A9N9WT09"/>
<proteinExistence type="predicted"/>
<gene>
    <name evidence="1" type="ORF">CHIRRI_LOCUS10811</name>
</gene>
<protein>
    <submittedName>
        <fullName evidence="1">Uncharacterized protein</fullName>
    </submittedName>
</protein>
<sequence length="197" mass="22830">MSTMSDRMAKTSPFVTRKQNKLFKPRLLIKESKYLVVGNSSERSKATIELANSLMKNINIIREMIVNRNDPYEILEKIVNELLGNYTKCCEIIKKSEEDSLTHCKGLNDQVILLENDLISKINDVQGKAENDINSIDLTQKFKDEVNFLWITFTDPAEINDLQMKNKSELIHETKKIFTRMNIKLDKPHKTKIDVII</sequence>
<reference evidence="1" key="2">
    <citation type="submission" date="2022-10" db="EMBL/GenBank/DDBJ databases">
        <authorList>
            <consortium name="ENA_rothamsted_submissions"/>
            <consortium name="culmorum"/>
            <person name="King R."/>
        </authorList>
    </citation>
    <scope>NUCLEOTIDE SEQUENCE</scope>
</reference>
<dbReference type="EMBL" id="OU895879">
    <property type="protein sequence ID" value="CAG9807965.1"/>
    <property type="molecule type" value="Genomic_DNA"/>
</dbReference>
<evidence type="ECO:0000313" key="1">
    <source>
        <dbReference type="EMBL" id="CAG9807965.1"/>
    </source>
</evidence>
<organism evidence="1 2">
    <name type="scientific">Chironomus riparius</name>
    <dbReference type="NCBI Taxonomy" id="315576"/>
    <lineage>
        <taxon>Eukaryota</taxon>
        <taxon>Metazoa</taxon>
        <taxon>Ecdysozoa</taxon>
        <taxon>Arthropoda</taxon>
        <taxon>Hexapoda</taxon>
        <taxon>Insecta</taxon>
        <taxon>Pterygota</taxon>
        <taxon>Neoptera</taxon>
        <taxon>Endopterygota</taxon>
        <taxon>Diptera</taxon>
        <taxon>Nematocera</taxon>
        <taxon>Chironomoidea</taxon>
        <taxon>Chironomidae</taxon>
        <taxon>Chironominae</taxon>
        <taxon>Chironomus</taxon>
    </lineage>
</organism>
<reference evidence="1" key="1">
    <citation type="submission" date="2022-01" db="EMBL/GenBank/DDBJ databases">
        <authorList>
            <person name="King R."/>
        </authorList>
    </citation>
    <scope>NUCLEOTIDE SEQUENCE</scope>
</reference>
<name>A0A9N9WT09_9DIPT</name>
<accession>A0A9N9WT09</accession>
<keyword evidence="2" id="KW-1185">Reference proteome</keyword>